<dbReference type="EMBL" id="FZOJ01000001">
    <property type="protein sequence ID" value="SNR88856.1"/>
    <property type="molecule type" value="Genomic_DNA"/>
</dbReference>
<dbReference type="Proteomes" id="UP000198304">
    <property type="component" value="Unassembled WGS sequence"/>
</dbReference>
<reference evidence="16 17" key="1">
    <citation type="submission" date="2017-06" db="EMBL/GenBank/DDBJ databases">
        <authorList>
            <person name="Kim H.J."/>
            <person name="Triplett B.A."/>
        </authorList>
    </citation>
    <scope>NUCLEOTIDE SEQUENCE [LARGE SCALE GENOMIC DNA]</scope>
    <source>
        <strain evidence="16 17">SCA</strain>
    </source>
</reference>
<keyword evidence="4 14" id="KW-0288">FMN</keyword>
<evidence type="ECO:0000256" key="13">
    <source>
        <dbReference type="ARBA" id="ARBA00049494"/>
    </source>
</evidence>
<gene>
    <name evidence="16" type="ORF">SAMN05446037_1001243</name>
</gene>
<dbReference type="GO" id="GO:0009231">
    <property type="term" value="P:riboflavin biosynthetic process"/>
    <property type="evidence" value="ECO:0007669"/>
    <property type="project" value="InterPro"/>
</dbReference>
<evidence type="ECO:0000256" key="3">
    <source>
        <dbReference type="ARBA" id="ARBA00022630"/>
    </source>
</evidence>
<evidence type="ECO:0000256" key="10">
    <source>
        <dbReference type="ARBA" id="ARBA00022840"/>
    </source>
</evidence>
<dbReference type="GO" id="GO:0006747">
    <property type="term" value="P:FAD biosynthetic process"/>
    <property type="evidence" value="ECO:0007669"/>
    <property type="project" value="UniProtKB-UniRule"/>
</dbReference>
<dbReference type="UniPathway" id="UPA00277">
    <property type="reaction ID" value="UER00407"/>
</dbReference>
<evidence type="ECO:0000256" key="8">
    <source>
        <dbReference type="ARBA" id="ARBA00022777"/>
    </source>
</evidence>
<evidence type="ECO:0000259" key="15">
    <source>
        <dbReference type="SMART" id="SM00904"/>
    </source>
</evidence>
<dbReference type="SUPFAM" id="SSF52374">
    <property type="entry name" value="Nucleotidylyl transferase"/>
    <property type="match status" value="1"/>
</dbReference>
<dbReference type="NCBIfam" id="NF004162">
    <property type="entry name" value="PRK05627.1-5"/>
    <property type="match status" value="1"/>
</dbReference>
<evidence type="ECO:0000256" key="5">
    <source>
        <dbReference type="ARBA" id="ARBA00022679"/>
    </source>
</evidence>
<dbReference type="InterPro" id="IPR023465">
    <property type="entry name" value="Riboflavin_kinase_dom_sf"/>
</dbReference>
<keyword evidence="6 14" id="KW-0548">Nucleotidyltransferase</keyword>
<dbReference type="PIRSF" id="PIRSF004491">
    <property type="entry name" value="FAD_Synth"/>
    <property type="match status" value="1"/>
</dbReference>
<dbReference type="RefSeq" id="WP_089281028.1">
    <property type="nucleotide sequence ID" value="NZ_FZOJ01000001.1"/>
</dbReference>
<dbReference type="InterPro" id="IPR014729">
    <property type="entry name" value="Rossmann-like_a/b/a_fold"/>
</dbReference>
<keyword evidence="17" id="KW-1185">Reference proteome</keyword>
<dbReference type="GO" id="GO:0005524">
    <property type="term" value="F:ATP binding"/>
    <property type="evidence" value="ECO:0007669"/>
    <property type="project" value="UniProtKB-UniRule"/>
</dbReference>
<sequence length="313" mass="35590">MKVIHEYQQISSNCGRGIALGNFDGVHIGHQKLIQHLLAKSKSKKLESCVYTFMNHTIPVISNGNTMKHITSLHVKKEIFNSFGIDILYLDNFSKELMALSPKEFVENILVKMLNCKEAIVGFDYRFGHKAEGDVFLLKELGELYGFQVTVIDAVTIEKEKVSSSNIRKYLVNGDIQKVNRFLGRYFSLYNKVIHGDARGTKLGYPTANIAIDPLQLLPEPGVYATLIKANNETYRGATFIGTTPTFESHTPSIETFIIDYEGNLYDQYIDIYFVERIRGQVKFKTAEELIIQINSDIKEIKKHLQSKLNVLK</sequence>
<dbReference type="SUPFAM" id="SSF82114">
    <property type="entry name" value="Riboflavin kinase-like"/>
    <property type="match status" value="1"/>
</dbReference>
<dbReference type="FunFam" id="3.40.50.620:FF:000021">
    <property type="entry name" value="Riboflavin biosynthesis protein"/>
    <property type="match status" value="1"/>
</dbReference>
<keyword evidence="5 14" id="KW-0808">Transferase</keyword>
<dbReference type="EC" id="2.7.1.26" evidence="14"/>
<comment type="similarity">
    <text evidence="14">Belongs to the ribF family.</text>
</comment>
<name>A0A238ZZJ1_9FIRM</name>
<dbReference type="SMART" id="SM00904">
    <property type="entry name" value="Flavokinase"/>
    <property type="match status" value="1"/>
</dbReference>
<dbReference type="GO" id="GO:0003919">
    <property type="term" value="F:FMN adenylyltransferase activity"/>
    <property type="evidence" value="ECO:0007669"/>
    <property type="project" value="UniProtKB-UniRule"/>
</dbReference>
<evidence type="ECO:0000256" key="1">
    <source>
        <dbReference type="ARBA" id="ARBA00004726"/>
    </source>
</evidence>
<dbReference type="Pfam" id="PF06574">
    <property type="entry name" value="FAD_syn"/>
    <property type="match status" value="1"/>
</dbReference>
<dbReference type="GO" id="GO:0009398">
    <property type="term" value="P:FMN biosynthetic process"/>
    <property type="evidence" value="ECO:0007669"/>
    <property type="project" value="UniProtKB-UniRule"/>
</dbReference>
<evidence type="ECO:0000256" key="2">
    <source>
        <dbReference type="ARBA" id="ARBA00005201"/>
    </source>
</evidence>
<evidence type="ECO:0000256" key="4">
    <source>
        <dbReference type="ARBA" id="ARBA00022643"/>
    </source>
</evidence>
<dbReference type="Pfam" id="PF01687">
    <property type="entry name" value="Flavokinase"/>
    <property type="match status" value="1"/>
</dbReference>
<evidence type="ECO:0000313" key="16">
    <source>
        <dbReference type="EMBL" id="SNR88856.1"/>
    </source>
</evidence>
<dbReference type="InterPro" id="IPR015864">
    <property type="entry name" value="FAD_synthase"/>
</dbReference>
<protein>
    <recommendedName>
        <fullName evidence="14">Riboflavin biosynthesis protein</fullName>
    </recommendedName>
    <domain>
        <recommendedName>
            <fullName evidence="14">Riboflavin kinase</fullName>
            <ecNumber evidence="14">2.7.1.26</ecNumber>
        </recommendedName>
        <alternativeName>
            <fullName evidence="14">Flavokinase</fullName>
        </alternativeName>
    </domain>
    <domain>
        <recommendedName>
            <fullName evidence="14">FMN adenylyltransferase</fullName>
            <ecNumber evidence="14">2.7.7.2</ecNumber>
        </recommendedName>
        <alternativeName>
            <fullName evidence="14">FAD pyrophosphorylase</fullName>
        </alternativeName>
        <alternativeName>
            <fullName evidence="14">FAD synthase</fullName>
        </alternativeName>
    </domain>
</protein>
<keyword evidence="3 14" id="KW-0285">Flavoprotein</keyword>
<accession>A0A238ZZJ1</accession>
<comment type="pathway">
    <text evidence="2 14">Cofactor biosynthesis; FMN biosynthesis; FMN from riboflavin (ATP route): step 1/1.</text>
</comment>
<comment type="pathway">
    <text evidence="1 14">Cofactor biosynthesis; FAD biosynthesis; FAD from FMN: step 1/1.</text>
</comment>
<evidence type="ECO:0000256" key="11">
    <source>
        <dbReference type="ARBA" id="ARBA00023268"/>
    </source>
</evidence>
<dbReference type="AlphaFoldDB" id="A0A238ZZJ1"/>
<dbReference type="PANTHER" id="PTHR22749">
    <property type="entry name" value="RIBOFLAVIN KINASE/FMN ADENYLYLTRANSFERASE"/>
    <property type="match status" value="1"/>
</dbReference>
<dbReference type="Gene3D" id="2.40.30.30">
    <property type="entry name" value="Riboflavin kinase-like"/>
    <property type="match status" value="1"/>
</dbReference>
<proteinExistence type="inferred from homology"/>
<evidence type="ECO:0000256" key="7">
    <source>
        <dbReference type="ARBA" id="ARBA00022741"/>
    </source>
</evidence>
<dbReference type="CDD" id="cd02064">
    <property type="entry name" value="FAD_synthetase_N"/>
    <property type="match status" value="1"/>
</dbReference>
<keyword evidence="7 14" id="KW-0547">Nucleotide-binding</keyword>
<dbReference type="EC" id="2.7.7.2" evidence="14"/>
<evidence type="ECO:0000256" key="14">
    <source>
        <dbReference type="PIRNR" id="PIRNR004491"/>
    </source>
</evidence>
<dbReference type="NCBIfam" id="TIGR00083">
    <property type="entry name" value="ribF"/>
    <property type="match status" value="1"/>
</dbReference>
<dbReference type="Gene3D" id="3.40.50.620">
    <property type="entry name" value="HUPs"/>
    <property type="match status" value="1"/>
</dbReference>
<keyword evidence="8 14" id="KW-0418">Kinase</keyword>
<evidence type="ECO:0000256" key="9">
    <source>
        <dbReference type="ARBA" id="ARBA00022827"/>
    </source>
</evidence>
<dbReference type="InterPro" id="IPR023468">
    <property type="entry name" value="Riboflavin_kinase"/>
</dbReference>
<evidence type="ECO:0000313" key="17">
    <source>
        <dbReference type="Proteomes" id="UP000198304"/>
    </source>
</evidence>
<keyword evidence="11" id="KW-0511">Multifunctional enzyme</keyword>
<dbReference type="NCBIfam" id="NF004160">
    <property type="entry name" value="PRK05627.1-3"/>
    <property type="match status" value="1"/>
</dbReference>
<evidence type="ECO:0000256" key="12">
    <source>
        <dbReference type="ARBA" id="ARBA00047880"/>
    </source>
</evidence>
<dbReference type="OrthoDB" id="9803667at2"/>
<dbReference type="GO" id="GO:0008531">
    <property type="term" value="F:riboflavin kinase activity"/>
    <property type="evidence" value="ECO:0007669"/>
    <property type="project" value="UniProtKB-UniRule"/>
</dbReference>
<organism evidence="16 17">
    <name type="scientific">Anaerovirgula multivorans</name>
    <dbReference type="NCBI Taxonomy" id="312168"/>
    <lineage>
        <taxon>Bacteria</taxon>
        <taxon>Bacillati</taxon>
        <taxon>Bacillota</taxon>
        <taxon>Clostridia</taxon>
        <taxon>Peptostreptococcales</taxon>
        <taxon>Natronincolaceae</taxon>
        <taxon>Anaerovirgula</taxon>
    </lineage>
</organism>
<evidence type="ECO:0000256" key="6">
    <source>
        <dbReference type="ARBA" id="ARBA00022695"/>
    </source>
</evidence>
<comment type="catalytic activity">
    <reaction evidence="12 14">
        <text>riboflavin + ATP = FMN + ADP + H(+)</text>
        <dbReference type="Rhea" id="RHEA:14357"/>
        <dbReference type="ChEBI" id="CHEBI:15378"/>
        <dbReference type="ChEBI" id="CHEBI:30616"/>
        <dbReference type="ChEBI" id="CHEBI:57986"/>
        <dbReference type="ChEBI" id="CHEBI:58210"/>
        <dbReference type="ChEBI" id="CHEBI:456216"/>
        <dbReference type="EC" id="2.7.1.26"/>
    </reaction>
</comment>
<dbReference type="PANTHER" id="PTHR22749:SF6">
    <property type="entry name" value="RIBOFLAVIN KINASE"/>
    <property type="match status" value="1"/>
</dbReference>
<keyword evidence="10 14" id="KW-0067">ATP-binding</keyword>
<feature type="domain" description="Riboflavin kinase" evidence="15">
    <location>
        <begin position="182"/>
        <end position="306"/>
    </location>
</feature>
<keyword evidence="9 14" id="KW-0274">FAD</keyword>
<dbReference type="InterPro" id="IPR015865">
    <property type="entry name" value="Riboflavin_kinase_bac/euk"/>
</dbReference>
<comment type="catalytic activity">
    <reaction evidence="13 14">
        <text>FMN + ATP + H(+) = FAD + diphosphate</text>
        <dbReference type="Rhea" id="RHEA:17237"/>
        <dbReference type="ChEBI" id="CHEBI:15378"/>
        <dbReference type="ChEBI" id="CHEBI:30616"/>
        <dbReference type="ChEBI" id="CHEBI:33019"/>
        <dbReference type="ChEBI" id="CHEBI:57692"/>
        <dbReference type="ChEBI" id="CHEBI:58210"/>
        <dbReference type="EC" id="2.7.7.2"/>
    </reaction>
</comment>
<dbReference type="UniPathway" id="UPA00276">
    <property type="reaction ID" value="UER00406"/>
</dbReference>
<dbReference type="InterPro" id="IPR002606">
    <property type="entry name" value="Riboflavin_kinase_bac"/>
</dbReference>